<sequence length="249" mass="27734">MSSEAQLPGGSCRGRASPRLLSLPRQAAPRCSSPFVTCRSSTWQFNFKFSLSEDTYVQDSIDLLMHSGIQFGKHNNEGIDPYESAQLIKTSGMVLSNETTWLAFHSCYDFAYMLKLLTGDNLPACQVDFFELLQISFPAIHDLKCLMKDCRNLRGGRQGLAEELQVVRVWPQHQASNDSLLKGMAFFRMRELYFQGYIDQCKYCDHMLGLTKPKILHPQPGEEAENLPTAFAVGSSVAEKMAASAGCAA</sequence>
<keyword evidence="2" id="KW-1185">Reference proteome</keyword>
<accession>A0ACB8CUN0</accession>
<reference evidence="1" key="1">
    <citation type="submission" date="2020-05" db="EMBL/GenBank/DDBJ databases">
        <title>Large-scale comparative analyses of tick genomes elucidate their genetic diversity and vector capacities.</title>
        <authorList>
            <person name="Jia N."/>
            <person name="Wang J."/>
            <person name="Shi W."/>
            <person name="Du L."/>
            <person name="Sun Y."/>
            <person name="Zhan W."/>
            <person name="Jiang J."/>
            <person name="Wang Q."/>
            <person name="Zhang B."/>
            <person name="Ji P."/>
            <person name="Sakyi L.B."/>
            <person name="Cui X."/>
            <person name="Yuan T."/>
            <person name="Jiang B."/>
            <person name="Yang W."/>
            <person name="Lam T.T.-Y."/>
            <person name="Chang Q."/>
            <person name="Ding S."/>
            <person name="Wang X."/>
            <person name="Zhu J."/>
            <person name="Ruan X."/>
            <person name="Zhao L."/>
            <person name="Wei J."/>
            <person name="Que T."/>
            <person name="Du C."/>
            <person name="Cheng J."/>
            <person name="Dai P."/>
            <person name="Han X."/>
            <person name="Huang E."/>
            <person name="Gao Y."/>
            <person name="Liu J."/>
            <person name="Shao H."/>
            <person name="Ye R."/>
            <person name="Li L."/>
            <person name="Wei W."/>
            <person name="Wang X."/>
            <person name="Wang C."/>
            <person name="Yang T."/>
            <person name="Huo Q."/>
            <person name="Li W."/>
            <person name="Guo W."/>
            <person name="Chen H."/>
            <person name="Zhou L."/>
            <person name="Ni X."/>
            <person name="Tian J."/>
            <person name="Zhou Y."/>
            <person name="Sheng Y."/>
            <person name="Liu T."/>
            <person name="Pan Y."/>
            <person name="Xia L."/>
            <person name="Li J."/>
            <person name="Zhao F."/>
            <person name="Cao W."/>
        </authorList>
    </citation>
    <scope>NUCLEOTIDE SEQUENCE</scope>
    <source>
        <strain evidence="1">Dsil-2018</strain>
    </source>
</reference>
<dbReference type="EMBL" id="CM023473">
    <property type="protein sequence ID" value="KAH7952843.1"/>
    <property type="molecule type" value="Genomic_DNA"/>
</dbReference>
<comment type="caution">
    <text evidence="1">The sequence shown here is derived from an EMBL/GenBank/DDBJ whole genome shotgun (WGS) entry which is preliminary data.</text>
</comment>
<organism evidence="1 2">
    <name type="scientific">Dermacentor silvarum</name>
    <name type="common">Tick</name>
    <dbReference type="NCBI Taxonomy" id="543639"/>
    <lineage>
        <taxon>Eukaryota</taxon>
        <taxon>Metazoa</taxon>
        <taxon>Ecdysozoa</taxon>
        <taxon>Arthropoda</taxon>
        <taxon>Chelicerata</taxon>
        <taxon>Arachnida</taxon>
        <taxon>Acari</taxon>
        <taxon>Parasitiformes</taxon>
        <taxon>Ixodida</taxon>
        <taxon>Ixodoidea</taxon>
        <taxon>Ixodidae</taxon>
        <taxon>Rhipicephalinae</taxon>
        <taxon>Dermacentor</taxon>
    </lineage>
</organism>
<evidence type="ECO:0000313" key="1">
    <source>
        <dbReference type="EMBL" id="KAH7952843.1"/>
    </source>
</evidence>
<dbReference type="Proteomes" id="UP000821865">
    <property type="component" value="Chromosome 4"/>
</dbReference>
<protein>
    <submittedName>
        <fullName evidence="1">Uncharacterized protein</fullName>
    </submittedName>
</protein>
<name>A0ACB8CUN0_DERSI</name>
<evidence type="ECO:0000313" key="2">
    <source>
        <dbReference type="Proteomes" id="UP000821865"/>
    </source>
</evidence>
<gene>
    <name evidence="1" type="ORF">HPB49_001760</name>
</gene>
<proteinExistence type="predicted"/>